<comment type="caution">
    <text evidence="1">The sequence shown here is derived from an EMBL/GenBank/DDBJ whole genome shotgun (WGS) entry which is preliminary data.</text>
</comment>
<dbReference type="Proteomes" id="UP000253472">
    <property type="component" value="Unassembled WGS sequence"/>
</dbReference>
<sequence>MTSWSKETTGPAVLLAFESLNWMEMNCVVVGTSVLDLSIRGSAIQPEPETIDPQACLWSGDTDIFECQKRKSQVSQTSDVADIDFDVVMSPDDTHRLQTTFSRSSRPAAEAMGLKPEAIDTGTSEYLSESVTAPDESAHVLEPHAQEPHALEPHAASHGMADHRAIHESIPSASEHIRYN</sequence>
<protein>
    <submittedName>
        <fullName evidence="1">Uncharacterized protein</fullName>
    </submittedName>
</protein>
<dbReference type="EMBL" id="QLNQ01000026">
    <property type="protein sequence ID" value="RCK60453.1"/>
    <property type="molecule type" value="Genomic_DNA"/>
</dbReference>
<accession>A0A367Y3J3</accession>
<name>A0A367Y3J3_9ASCO</name>
<evidence type="ECO:0000313" key="2">
    <source>
        <dbReference type="Proteomes" id="UP000253472"/>
    </source>
</evidence>
<dbReference type="AlphaFoldDB" id="A0A367Y3J3"/>
<proteinExistence type="predicted"/>
<reference evidence="1 2" key="1">
    <citation type="submission" date="2018-06" db="EMBL/GenBank/DDBJ databases">
        <title>Whole genome sequencing of Candida tropicalis (genome annotated by CSBL at Korea University).</title>
        <authorList>
            <person name="Ahn J."/>
        </authorList>
    </citation>
    <scope>NUCLEOTIDE SEQUENCE [LARGE SCALE GENOMIC DNA]</scope>
    <source>
        <strain evidence="1 2">ATCC 20962</strain>
    </source>
</reference>
<evidence type="ECO:0000313" key="1">
    <source>
        <dbReference type="EMBL" id="RCK60453.1"/>
    </source>
</evidence>
<keyword evidence="2" id="KW-1185">Reference proteome</keyword>
<gene>
    <name evidence="1" type="ORF">Cantr_08003</name>
</gene>
<organism evidence="1 2">
    <name type="scientific">Candida viswanathii</name>
    <dbReference type="NCBI Taxonomy" id="5486"/>
    <lineage>
        <taxon>Eukaryota</taxon>
        <taxon>Fungi</taxon>
        <taxon>Dikarya</taxon>
        <taxon>Ascomycota</taxon>
        <taxon>Saccharomycotina</taxon>
        <taxon>Pichiomycetes</taxon>
        <taxon>Debaryomycetaceae</taxon>
        <taxon>Candida/Lodderomyces clade</taxon>
        <taxon>Candida</taxon>
    </lineage>
</organism>